<evidence type="ECO:0000313" key="3">
    <source>
        <dbReference type="Proteomes" id="UP000642180"/>
    </source>
</evidence>
<gene>
    <name evidence="2" type="primary">ialB</name>
    <name evidence="2" type="ORF">GCM10008066_26120</name>
</gene>
<dbReference type="Gene3D" id="2.60.40.1880">
    <property type="entry name" value="Invasion associated locus B (IalB) protein"/>
    <property type="match status" value="1"/>
</dbReference>
<evidence type="ECO:0000256" key="1">
    <source>
        <dbReference type="SAM" id="SignalP"/>
    </source>
</evidence>
<accession>A0A8J3AZS2</accession>
<dbReference type="InterPro" id="IPR010642">
    <property type="entry name" value="Invasion_prot_B"/>
</dbReference>
<feature type="chain" id="PRO_5035194254" evidence="1">
    <location>
        <begin position="30"/>
        <end position="188"/>
    </location>
</feature>
<evidence type="ECO:0000313" key="2">
    <source>
        <dbReference type="EMBL" id="GGI20856.1"/>
    </source>
</evidence>
<keyword evidence="1" id="KW-0732">Signal</keyword>
<dbReference type="Pfam" id="PF06776">
    <property type="entry name" value="IalB"/>
    <property type="match status" value="1"/>
</dbReference>
<name>A0A8J3AZS2_9BURK</name>
<dbReference type="InterPro" id="IPR038696">
    <property type="entry name" value="IalB_sf"/>
</dbReference>
<keyword evidence="3" id="KW-1185">Reference proteome</keyword>
<proteinExistence type="predicted"/>
<protein>
    <submittedName>
        <fullName evidence="2">Invasion protein B</fullName>
    </submittedName>
</protein>
<dbReference type="EMBL" id="BMDI01000002">
    <property type="protein sequence ID" value="GGI20856.1"/>
    <property type="molecule type" value="Genomic_DNA"/>
</dbReference>
<feature type="signal peptide" evidence="1">
    <location>
        <begin position="1"/>
        <end position="29"/>
    </location>
</feature>
<dbReference type="RefSeq" id="WP_188381765.1">
    <property type="nucleotide sequence ID" value="NZ_BMDI01000002.1"/>
</dbReference>
<dbReference type="AlphaFoldDB" id="A0A8J3AZS2"/>
<sequence length="188" mass="20295">MIKTRSTFRTAAAHLALTLGVAVTGLAMAQTPAPATPDKAPATPQWKQKATHGSWEVICAKPDKKEICQVVQALETRNEKDGKSTGQRLLRMTLQKQQEGVVLSFELPFGIDLRPGMVYQIDGGKETTVPFLTCMPGGCLVSTIVTDDIKRQLTSGKQMKVGFRPLGSEKVVVIDVTLDGLGKAYPSL</sequence>
<reference evidence="3" key="1">
    <citation type="journal article" date="2019" name="Int. J. Syst. Evol. Microbiol.">
        <title>The Global Catalogue of Microorganisms (GCM) 10K type strain sequencing project: providing services to taxonomists for standard genome sequencing and annotation.</title>
        <authorList>
            <consortium name="The Broad Institute Genomics Platform"/>
            <consortium name="The Broad Institute Genome Sequencing Center for Infectious Disease"/>
            <person name="Wu L."/>
            <person name="Ma J."/>
        </authorList>
    </citation>
    <scope>NUCLEOTIDE SEQUENCE [LARGE SCALE GENOMIC DNA]</scope>
    <source>
        <strain evidence="3">CCM 2767</strain>
    </source>
</reference>
<organism evidence="2 3">
    <name type="scientific">Oxalicibacterium faecigallinarum</name>
    <dbReference type="NCBI Taxonomy" id="573741"/>
    <lineage>
        <taxon>Bacteria</taxon>
        <taxon>Pseudomonadati</taxon>
        <taxon>Pseudomonadota</taxon>
        <taxon>Betaproteobacteria</taxon>
        <taxon>Burkholderiales</taxon>
        <taxon>Oxalobacteraceae</taxon>
        <taxon>Oxalicibacterium</taxon>
    </lineage>
</organism>
<comment type="caution">
    <text evidence="2">The sequence shown here is derived from an EMBL/GenBank/DDBJ whole genome shotgun (WGS) entry which is preliminary data.</text>
</comment>
<dbReference type="Proteomes" id="UP000642180">
    <property type="component" value="Unassembled WGS sequence"/>
</dbReference>